<feature type="transmembrane region" description="Helical" evidence="6">
    <location>
        <begin position="236"/>
        <end position="257"/>
    </location>
</feature>
<evidence type="ECO:0000256" key="1">
    <source>
        <dbReference type="ARBA" id="ARBA00004651"/>
    </source>
</evidence>
<accession>A0AAE4Z6P4</accession>
<feature type="transmembrane region" description="Helical" evidence="6">
    <location>
        <begin position="191"/>
        <end position="216"/>
    </location>
</feature>
<protein>
    <submittedName>
        <fullName evidence="7">Cytochrome c oxidase assembly protein</fullName>
    </submittedName>
</protein>
<evidence type="ECO:0000256" key="4">
    <source>
        <dbReference type="ARBA" id="ARBA00022989"/>
    </source>
</evidence>
<dbReference type="Proteomes" id="UP000702544">
    <property type="component" value="Unassembled WGS sequence"/>
</dbReference>
<proteinExistence type="predicted"/>
<feature type="transmembrane region" description="Helical" evidence="6">
    <location>
        <begin position="20"/>
        <end position="36"/>
    </location>
</feature>
<organism evidence="7 8">
    <name type="scientific">Candidatus Kutchimonas denitrificans</name>
    <dbReference type="NCBI Taxonomy" id="3056748"/>
    <lineage>
        <taxon>Bacteria</taxon>
        <taxon>Pseudomonadati</taxon>
        <taxon>Gemmatimonadota</taxon>
        <taxon>Gemmatimonadia</taxon>
        <taxon>Candidatus Palauibacterales</taxon>
        <taxon>Candidatus Palauibacteraceae</taxon>
        <taxon>Candidatus Kutchimonas</taxon>
    </lineage>
</organism>
<feature type="transmembrane region" description="Helical" evidence="6">
    <location>
        <begin position="88"/>
        <end position="108"/>
    </location>
</feature>
<dbReference type="InterPro" id="IPR019108">
    <property type="entry name" value="Caa3_assmbl_CtaG-rel"/>
</dbReference>
<gene>
    <name evidence="7" type="ORF">GWO12_02655</name>
</gene>
<comment type="subcellular location">
    <subcellularLocation>
        <location evidence="1">Cell membrane</location>
        <topology evidence="1">Multi-pass membrane protein</topology>
    </subcellularLocation>
</comment>
<evidence type="ECO:0000313" key="7">
    <source>
        <dbReference type="EMBL" id="NIR74008.1"/>
    </source>
</evidence>
<reference evidence="7 8" key="1">
    <citation type="submission" date="2020-01" db="EMBL/GenBank/DDBJ databases">
        <title>Genomes assembled from Gulf of Kutch pelagic sediment metagenomes.</title>
        <authorList>
            <person name="Chandrashekar M."/>
            <person name="Mahajan M.S."/>
            <person name="Dave K.J."/>
            <person name="Vatsa P."/>
            <person name="Nathani N.M."/>
        </authorList>
    </citation>
    <scope>NUCLEOTIDE SEQUENCE [LARGE SCALE GENOMIC DNA]</scope>
    <source>
        <strain evidence="7">KS3-K002</strain>
    </source>
</reference>
<evidence type="ECO:0000256" key="5">
    <source>
        <dbReference type="ARBA" id="ARBA00023136"/>
    </source>
</evidence>
<keyword evidence="2" id="KW-1003">Cell membrane</keyword>
<keyword evidence="5 6" id="KW-0472">Membrane</keyword>
<dbReference type="Pfam" id="PF09678">
    <property type="entry name" value="Caa3_CtaG"/>
    <property type="match status" value="1"/>
</dbReference>
<evidence type="ECO:0000256" key="2">
    <source>
        <dbReference type="ARBA" id="ARBA00022475"/>
    </source>
</evidence>
<comment type="caution">
    <text evidence="7">The sequence shown here is derived from an EMBL/GenBank/DDBJ whole genome shotgun (WGS) entry which is preliminary data.</text>
</comment>
<keyword evidence="3 6" id="KW-0812">Transmembrane</keyword>
<sequence>MQLWCSAAGGAAWTWTWQPYLGAWLFVLAIAVAYAWQLRRLGPPTDAAARNRWKIFFAAGLVLLWLALDWPLAALGAGYLASVHMARYLLIALLAPPLLLLGLPAAVFEGLERRPRLMAVLRNLTQPLVAFFVFNVVISVAHWPSVVDLLMSNQLGAFVLDISWLLAGLIFWWPVICPVPKWPRFTPLWKLAYLGLNGILIRPVFLYLLFARFPAYATYELAPPIAGTTALSDQQLAAGIMKLGTALVMVVAMAIVFHEWAKRSRDAVGGPTRAAQR</sequence>
<feature type="transmembrane region" description="Helical" evidence="6">
    <location>
        <begin position="120"/>
        <end position="143"/>
    </location>
</feature>
<feature type="transmembrane region" description="Helical" evidence="6">
    <location>
        <begin position="56"/>
        <end position="82"/>
    </location>
</feature>
<dbReference type="EMBL" id="JAACAK010000018">
    <property type="protein sequence ID" value="NIR74008.1"/>
    <property type="molecule type" value="Genomic_DNA"/>
</dbReference>
<feature type="transmembrane region" description="Helical" evidence="6">
    <location>
        <begin position="155"/>
        <end position="179"/>
    </location>
</feature>
<keyword evidence="4 6" id="KW-1133">Transmembrane helix</keyword>
<dbReference type="GO" id="GO:0005886">
    <property type="term" value="C:plasma membrane"/>
    <property type="evidence" value="ECO:0007669"/>
    <property type="project" value="UniProtKB-SubCell"/>
</dbReference>
<evidence type="ECO:0000256" key="6">
    <source>
        <dbReference type="SAM" id="Phobius"/>
    </source>
</evidence>
<evidence type="ECO:0000313" key="8">
    <source>
        <dbReference type="Proteomes" id="UP000702544"/>
    </source>
</evidence>
<dbReference type="AlphaFoldDB" id="A0AAE4Z6P4"/>
<name>A0AAE4Z6P4_9BACT</name>
<evidence type="ECO:0000256" key="3">
    <source>
        <dbReference type="ARBA" id="ARBA00022692"/>
    </source>
</evidence>